<gene>
    <name evidence="2" type="ORF">B7P43_G15050</name>
</gene>
<proteinExistence type="predicted"/>
<sequence>MEIPRPAVYLVQVTPVLTLLGAATLIATVLLLVENKAAYIKTCLQLSWKRLNQLLFTPVLYSPAHNRKRHM</sequence>
<keyword evidence="1" id="KW-0472">Membrane</keyword>
<protein>
    <submittedName>
        <fullName evidence="2">Uncharacterized protein</fullName>
    </submittedName>
</protein>
<keyword evidence="1" id="KW-0812">Transmembrane</keyword>
<accession>A0A2J7QVQ3</accession>
<evidence type="ECO:0000313" key="2">
    <source>
        <dbReference type="EMBL" id="PNF32652.1"/>
    </source>
</evidence>
<comment type="caution">
    <text evidence="2">The sequence shown here is derived from an EMBL/GenBank/DDBJ whole genome shotgun (WGS) entry which is preliminary data.</text>
</comment>
<keyword evidence="1" id="KW-1133">Transmembrane helix</keyword>
<keyword evidence="3" id="KW-1185">Reference proteome</keyword>
<dbReference type="AlphaFoldDB" id="A0A2J7QVQ3"/>
<evidence type="ECO:0000313" key="3">
    <source>
        <dbReference type="Proteomes" id="UP000235965"/>
    </source>
</evidence>
<dbReference type="InParanoid" id="A0A2J7QVQ3"/>
<name>A0A2J7QVQ3_9NEOP</name>
<dbReference type="Proteomes" id="UP000235965">
    <property type="component" value="Unassembled WGS sequence"/>
</dbReference>
<feature type="transmembrane region" description="Helical" evidence="1">
    <location>
        <begin position="6"/>
        <end position="33"/>
    </location>
</feature>
<dbReference type="EMBL" id="NEVH01009776">
    <property type="protein sequence ID" value="PNF32652.1"/>
    <property type="molecule type" value="Genomic_DNA"/>
</dbReference>
<reference evidence="2 3" key="1">
    <citation type="submission" date="2017-12" db="EMBL/GenBank/DDBJ databases">
        <title>Hemimetabolous genomes reveal molecular basis of termite eusociality.</title>
        <authorList>
            <person name="Harrison M.C."/>
            <person name="Jongepier E."/>
            <person name="Robertson H.M."/>
            <person name="Arning N."/>
            <person name="Bitard-Feildel T."/>
            <person name="Chao H."/>
            <person name="Childers C.P."/>
            <person name="Dinh H."/>
            <person name="Doddapaneni H."/>
            <person name="Dugan S."/>
            <person name="Gowin J."/>
            <person name="Greiner C."/>
            <person name="Han Y."/>
            <person name="Hu H."/>
            <person name="Hughes D.S.T."/>
            <person name="Huylmans A.-K."/>
            <person name="Kemena C."/>
            <person name="Kremer L.P.M."/>
            <person name="Lee S.L."/>
            <person name="Lopez-Ezquerra A."/>
            <person name="Mallet L."/>
            <person name="Monroy-Kuhn J.M."/>
            <person name="Moser A."/>
            <person name="Murali S.C."/>
            <person name="Muzny D.M."/>
            <person name="Otani S."/>
            <person name="Piulachs M.-D."/>
            <person name="Poelchau M."/>
            <person name="Qu J."/>
            <person name="Schaub F."/>
            <person name="Wada-Katsumata A."/>
            <person name="Worley K.C."/>
            <person name="Xie Q."/>
            <person name="Ylla G."/>
            <person name="Poulsen M."/>
            <person name="Gibbs R.A."/>
            <person name="Schal C."/>
            <person name="Richards S."/>
            <person name="Belles X."/>
            <person name="Korb J."/>
            <person name="Bornberg-Bauer E."/>
        </authorList>
    </citation>
    <scope>NUCLEOTIDE SEQUENCE [LARGE SCALE GENOMIC DNA]</scope>
    <source>
        <tissue evidence="2">Whole body</tissue>
    </source>
</reference>
<organism evidence="2 3">
    <name type="scientific">Cryptotermes secundus</name>
    <dbReference type="NCBI Taxonomy" id="105785"/>
    <lineage>
        <taxon>Eukaryota</taxon>
        <taxon>Metazoa</taxon>
        <taxon>Ecdysozoa</taxon>
        <taxon>Arthropoda</taxon>
        <taxon>Hexapoda</taxon>
        <taxon>Insecta</taxon>
        <taxon>Pterygota</taxon>
        <taxon>Neoptera</taxon>
        <taxon>Polyneoptera</taxon>
        <taxon>Dictyoptera</taxon>
        <taxon>Blattodea</taxon>
        <taxon>Blattoidea</taxon>
        <taxon>Termitoidae</taxon>
        <taxon>Kalotermitidae</taxon>
        <taxon>Cryptotermitinae</taxon>
        <taxon>Cryptotermes</taxon>
    </lineage>
</organism>
<dbReference type="OrthoDB" id="6117597at2759"/>
<evidence type="ECO:0000256" key="1">
    <source>
        <dbReference type="SAM" id="Phobius"/>
    </source>
</evidence>